<feature type="transmembrane region" description="Helical" evidence="6">
    <location>
        <begin position="6"/>
        <end position="25"/>
    </location>
</feature>
<gene>
    <name evidence="7" type="ORF">AM587_10006734</name>
</gene>
<comment type="caution">
    <text evidence="7">The sequence shown here is derived from an EMBL/GenBank/DDBJ whole genome shotgun (WGS) entry which is preliminary data.</text>
</comment>
<evidence type="ECO:0000313" key="8">
    <source>
        <dbReference type="Proteomes" id="UP000052943"/>
    </source>
</evidence>
<dbReference type="InterPro" id="IPR003377">
    <property type="entry name" value="Cornichon"/>
</dbReference>
<sequence length="159" mass="18189">MQVLIAVLSFIDIVALTFLNGYWLITLDELELDHLNPADVAKRLNKLVCARTFCCCNAVLGRDPEMILHGILMFLCVLAWAPWVFLLNVPVAVWHARRVLRNEHMMDPTEILRFKNLQQARLESIARTVFYGLQIVYGMFWMVSAIVNSAKSRKGGKRA</sequence>
<evidence type="ECO:0000256" key="5">
    <source>
        <dbReference type="ARBA" id="ARBA00023136"/>
    </source>
</evidence>
<keyword evidence="4 6" id="KW-1133">Transmembrane helix</keyword>
<evidence type="ECO:0000313" key="7">
    <source>
        <dbReference type="EMBL" id="KUF95654.1"/>
    </source>
</evidence>
<comment type="similarity">
    <text evidence="2">Belongs to the cornichon family.</text>
</comment>
<dbReference type="GO" id="GO:0016192">
    <property type="term" value="P:vesicle-mediated transport"/>
    <property type="evidence" value="ECO:0007669"/>
    <property type="project" value="InterPro"/>
</dbReference>
<dbReference type="Proteomes" id="UP000052943">
    <property type="component" value="Unassembled WGS sequence"/>
</dbReference>
<feature type="transmembrane region" description="Helical" evidence="6">
    <location>
        <begin position="71"/>
        <end position="96"/>
    </location>
</feature>
<comment type="subcellular location">
    <subcellularLocation>
        <location evidence="1">Membrane</location>
        <topology evidence="1">Multi-pass membrane protein</topology>
    </subcellularLocation>
</comment>
<proteinExistence type="inferred from homology"/>
<keyword evidence="3 6" id="KW-0812">Transmembrane</keyword>
<accession>A0A0W8DH14</accession>
<dbReference type="STRING" id="4790.A0A0W8DH14"/>
<name>A0A0W8DH14_PHYNI</name>
<dbReference type="PANTHER" id="PTHR12290">
    <property type="entry name" value="CORNICHON-RELATED"/>
    <property type="match status" value="1"/>
</dbReference>
<organism evidence="7 8">
    <name type="scientific">Phytophthora nicotianae</name>
    <name type="common">Potato buckeye rot agent</name>
    <name type="synonym">Phytophthora parasitica</name>
    <dbReference type="NCBI Taxonomy" id="4792"/>
    <lineage>
        <taxon>Eukaryota</taxon>
        <taxon>Sar</taxon>
        <taxon>Stramenopiles</taxon>
        <taxon>Oomycota</taxon>
        <taxon>Peronosporomycetes</taxon>
        <taxon>Peronosporales</taxon>
        <taxon>Peronosporaceae</taxon>
        <taxon>Phytophthora</taxon>
    </lineage>
</organism>
<evidence type="ECO:0000256" key="1">
    <source>
        <dbReference type="ARBA" id="ARBA00004141"/>
    </source>
</evidence>
<dbReference type="EMBL" id="LNFO01001067">
    <property type="protein sequence ID" value="KUF95654.1"/>
    <property type="molecule type" value="Genomic_DNA"/>
</dbReference>
<dbReference type="GO" id="GO:0016020">
    <property type="term" value="C:membrane"/>
    <property type="evidence" value="ECO:0007669"/>
    <property type="project" value="UniProtKB-SubCell"/>
</dbReference>
<evidence type="ECO:0000256" key="6">
    <source>
        <dbReference type="SAM" id="Phobius"/>
    </source>
</evidence>
<evidence type="ECO:0000256" key="4">
    <source>
        <dbReference type="ARBA" id="ARBA00022989"/>
    </source>
</evidence>
<feature type="transmembrane region" description="Helical" evidence="6">
    <location>
        <begin position="129"/>
        <end position="150"/>
    </location>
</feature>
<protein>
    <submittedName>
        <fullName evidence="7">Cornichon 4 protein</fullName>
    </submittedName>
</protein>
<reference evidence="7 8" key="1">
    <citation type="submission" date="2015-11" db="EMBL/GenBank/DDBJ databases">
        <title>Genomes and virulence difference between two physiological races of Phytophthora nicotianae.</title>
        <authorList>
            <person name="Liu H."/>
            <person name="Ma X."/>
            <person name="Yu H."/>
            <person name="Fang D."/>
            <person name="Li Y."/>
            <person name="Wang X."/>
            <person name="Wang W."/>
            <person name="Dong Y."/>
            <person name="Xiao B."/>
        </authorList>
    </citation>
    <scope>NUCLEOTIDE SEQUENCE [LARGE SCALE GENOMIC DNA]</scope>
    <source>
        <strain evidence="8">race 0</strain>
    </source>
</reference>
<dbReference type="SMART" id="SM01398">
    <property type="entry name" value="Cornichon"/>
    <property type="match status" value="1"/>
</dbReference>
<evidence type="ECO:0000256" key="2">
    <source>
        <dbReference type="ARBA" id="ARBA00010095"/>
    </source>
</evidence>
<evidence type="ECO:0000256" key="3">
    <source>
        <dbReference type="ARBA" id="ARBA00022692"/>
    </source>
</evidence>
<dbReference type="Pfam" id="PF03311">
    <property type="entry name" value="Cornichon"/>
    <property type="match status" value="1"/>
</dbReference>
<dbReference type="AlphaFoldDB" id="A0A0W8DH14"/>
<dbReference type="OrthoDB" id="434393at2759"/>
<keyword evidence="5 6" id="KW-0472">Membrane</keyword>